<comment type="caution">
    <text evidence="2">The sequence shown here is derived from an EMBL/GenBank/DDBJ whole genome shotgun (WGS) entry which is preliminary data.</text>
</comment>
<proteinExistence type="predicted"/>
<gene>
    <name evidence="2" type="ORF">LFAB_11635</name>
</gene>
<dbReference type="Proteomes" id="UP000019247">
    <property type="component" value="Unassembled WGS sequence"/>
</dbReference>
<dbReference type="HOGENOM" id="CLU_092762_0_0_9"/>
<dbReference type="OrthoDB" id="2248033at2"/>
<organism evidence="2 3">
    <name type="scientific">Lactiplantibacillus fabifermentans T30PCM01</name>
    <dbReference type="NCBI Taxonomy" id="1400520"/>
    <lineage>
        <taxon>Bacteria</taxon>
        <taxon>Bacillati</taxon>
        <taxon>Bacillota</taxon>
        <taxon>Bacilli</taxon>
        <taxon>Lactobacillales</taxon>
        <taxon>Lactobacillaceae</taxon>
        <taxon>Lactiplantibacillus</taxon>
    </lineage>
</organism>
<dbReference type="EMBL" id="AWWK01000054">
    <property type="protein sequence ID" value="ETY73598.1"/>
    <property type="molecule type" value="Genomic_DNA"/>
</dbReference>
<evidence type="ECO:0000256" key="1">
    <source>
        <dbReference type="SAM" id="Phobius"/>
    </source>
</evidence>
<keyword evidence="1" id="KW-0472">Membrane</keyword>
<feature type="transmembrane region" description="Helical" evidence="1">
    <location>
        <begin position="144"/>
        <end position="169"/>
    </location>
</feature>
<feature type="transmembrane region" description="Helical" evidence="1">
    <location>
        <begin position="190"/>
        <end position="211"/>
    </location>
</feature>
<dbReference type="eggNOG" id="ENOG50309R6">
    <property type="taxonomic scope" value="Bacteria"/>
</dbReference>
<dbReference type="STRING" id="1400520.LFAB_11635"/>
<accession>W6T721</accession>
<reference evidence="2 3" key="1">
    <citation type="journal article" date="2014" name="Genome Announc.">
        <title>Genome Sequence of Lactobacillus fabifermentans Strain T30PCM01, Isolated from Fermenting Grape Marc.</title>
        <authorList>
            <person name="Treu L."/>
            <person name="Vendramin V."/>
            <person name="Bovo B."/>
            <person name="Giacomini A."/>
            <person name="Corich V."/>
            <person name="Campanaro S."/>
        </authorList>
    </citation>
    <scope>NUCLEOTIDE SEQUENCE [LARGE SCALE GENOMIC DNA]</scope>
    <source>
        <strain evidence="2 3">T30PCM01</strain>
    </source>
</reference>
<name>W6T721_9LACO</name>
<evidence type="ECO:0000313" key="2">
    <source>
        <dbReference type="EMBL" id="ETY73598.1"/>
    </source>
</evidence>
<feature type="transmembrane region" description="Helical" evidence="1">
    <location>
        <begin position="49"/>
        <end position="71"/>
    </location>
</feature>
<dbReference type="PATRIC" id="fig|1400520.3.peg.2271"/>
<feature type="transmembrane region" description="Helical" evidence="1">
    <location>
        <begin position="227"/>
        <end position="249"/>
    </location>
</feature>
<feature type="transmembrane region" description="Helical" evidence="1">
    <location>
        <begin position="91"/>
        <end position="124"/>
    </location>
</feature>
<dbReference type="AlphaFoldDB" id="W6T721"/>
<protein>
    <submittedName>
        <fullName evidence="2">ABC transporter permease</fullName>
    </submittedName>
</protein>
<keyword evidence="1" id="KW-1133">Transmembrane helix</keyword>
<keyword evidence="1" id="KW-0812">Transmembrane</keyword>
<evidence type="ECO:0000313" key="3">
    <source>
        <dbReference type="Proteomes" id="UP000019247"/>
    </source>
</evidence>
<dbReference type="RefSeq" id="WP_024624783.1">
    <property type="nucleotide sequence ID" value="NZ_KK036505.1"/>
</dbReference>
<feature type="transmembrane region" description="Helical" evidence="1">
    <location>
        <begin position="21"/>
        <end position="43"/>
    </location>
</feature>
<sequence length="258" mass="28913">MTSSFSLFKVMGQTKVRRINWLIILELIATVVTTLWTAISGNFSSVSLFYAFCSWAIFPYLIGVILVAIVAEKAYTSDTYRLIPISNWKFYAMNLLSSLAAFIYLVLVQVVLYALTAAIGWSSLSDSYEQMQLMMSQYGMSFNFWAAAGTILGLSLVINILAWSTISLVHLVMNSASNFLPKARQRVVNIIVYVIVIFLTLRIVTFLFGWLSNLMYTAFGSSNIDSLWLGILVMVVAIVLESALNIVMINKWVETNPN</sequence>